<dbReference type="EMBL" id="LR877170">
    <property type="protein sequence ID" value="CAD2222460.1"/>
    <property type="molecule type" value="Genomic_DNA"/>
</dbReference>
<feature type="region of interest" description="Disordered" evidence="1">
    <location>
        <begin position="1"/>
        <end position="82"/>
    </location>
</feature>
<feature type="compositionally biased region" description="Low complexity" evidence="1">
    <location>
        <begin position="52"/>
        <end position="79"/>
    </location>
</feature>
<protein>
    <submittedName>
        <fullName evidence="3">Uncharacterized protein</fullName>
    </submittedName>
</protein>
<evidence type="ECO:0000313" key="4">
    <source>
        <dbReference type="Proteomes" id="UP000515908"/>
    </source>
</evidence>
<feature type="compositionally biased region" description="Polar residues" evidence="1">
    <location>
        <begin position="28"/>
        <end position="37"/>
    </location>
</feature>
<reference evidence="3 4" key="1">
    <citation type="submission" date="2020-08" db="EMBL/GenBank/DDBJ databases">
        <authorList>
            <person name="Newling K."/>
            <person name="Davey J."/>
            <person name="Forrester S."/>
        </authorList>
    </citation>
    <scope>NUCLEOTIDE SEQUENCE [LARGE SCALE GENOMIC DNA]</scope>
    <source>
        <strain evidence="4">Crithidia deanei Carvalho (ATCC PRA-265)</strain>
    </source>
</reference>
<organism evidence="3 4">
    <name type="scientific">Angomonas deanei</name>
    <dbReference type="NCBI Taxonomy" id="59799"/>
    <lineage>
        <taxon>Eukaryota</taxon>
        <taxon>Discoba</taxon>
        <taxon>Euglenozoa</taxon>
        <taxon>Kinetoplastea</taxon>
        <taxon>Metakinetoplastina</taxon>
        <taxon>Trypanosomatida</taxon>
        <taxon>Trypanosomatidae</taxon>
        <taxon>Strigomonadinae</taxon>
        <taxon>Angomonas</taxon>
    </lineage>
</organism>
<sequence length="425" mass="45172">MSVSGQWYPQGSTPPPQWSPPGTPGGTATNFPPTVATSPWGGYLPGNLTPEQQLAQQQQMQVQMQMQQQQAQAAGGQPNNLPPGMPPGMQGMPPGMPGMPPGYPMQQDCCASCCGPQGSAGCCGPTGASCCGPTGAGCCGPTGGGCCGPQQGQCCQCQMPGEPPDPYLCSPPVPGQTSCYECIYNSFDYTFLMMIICAALSVVGFGVVLGTKGMDDLFTTFGSVTTTELDEALIPHIIWRNADLDHPNITNTTTSTTSSSNKAPRATSSSHSRDSSESTSKDSSSSERHSSSSSSHEEVPRACTLRKLAGSFGGICMEDNLNANMFVVQLSHWNNARDTLWFLAMVYSVLSLLFAFLIHIQRNPSSQTGFPVLTPEKQQEFMAMTPAQQQAFMQQLQLEQGQAAQQQSQGCCGRKRSRGVRYAVL</sequence>
<keyword evidence="4" id="KW-1185">Reference proteome</keyword>
<evidence type="ECO:0000256" key="1">
    <source>
        <dbReference type="SAM" id="MobiDB-lite"/>
    </source>
</evidence>
<keyword evidence="2" id="KW-0812">Transmembrane</keyword>
<dbReference type="AlphaFoldDB" id="A0A7G2CRT4"/>
<evidence type="ECO:0000313" key="3">
    <source>
        <dbReference type="EMBL" id="CAD2222460.1"/>
    </source>
</evidence>
<feature type="transmembrane region" description="Helical" evidence="2">
    <location>
        <begin position="189"/>
        <end position="209"/>
    </location>
</feature>
<keyword evidence="2" id="KW-0472">Membrane</keyword>
<feature type="compositionally biased region" description="Basic and acidic residues" evidence="1">
    <location>
        <begin position="271"/>
        <end position="300"/>
    </location>
</feature>
<accession>A0A7G2CRT4</accession>
<feature type="compositionally biased region" description="Pro residues" evidence="1">
    <location>
        <begin position="12"/>
        <end position="23"/>
    </location>
</feature>
<feature type="compositionally biased region" description="Low complexity" evidence="1">
    <location>
        <begin position="250"/>
        <end position="261"/>
    </location>
</feature>
<dbReference type="VEuPathDB" id="TriTrypDB:ADEAN_001000400"/>
<feature type="transmembrane region" description="Helical" evidence="2">
    <location>
        <begin position="340"/>
        <end position="360"/>
    </location>
</feature>
<keyword evidence="2" id="KW-1133">Transmembrane helix</keyword>
<name>A0A7G2CRT4_9TRYP</name>
<dbReference type="Proteomes" id="UP000515908">
    <property type="component" value="Chromosome 26"/>
</dbReference>
<feature type="region of interest" description="Disordered" evidence="1">
    <location>
        <begin position="248"/>
        <end position="300"/>
    </location>
</feature>
<evidence type="ECO:0000256" key="2">
    <source>
        <dbReference type="SAM" id="Phobius"/>
    </source>
</evidence>
<proteinExistence type="predicted"/>
<gene>
    <name evidence="3" type="ORF">ADEAN_001000400</name>
</gene>